<sequence length="182" mass="21395">MKFKFLSLKKYLKRSEDNLVVLTTICLLVCAFYFVLYPKLIRNRDLKSQLEEALNTKTEYINIYENDAHLAQKAEKCIPKNKEIPKFLKDIERWSNDKQVKIVSIYPDQTRIEHIGNSEINVIPIEISAEGIYEVLLEFLDEMENYSRFLKVEELSLEAIDSLPLDSFTLCKLTARISLYYL</sequence>
<dbReference type="Proteomes" id="UP000062160">
    <property type="component" value="Unassembled WGS sequence"/>
</dbReference>
<dbReference type="InterPro" id="IPR007445">
    <property type="entry name" value="PilO"/>
</dbReference>
<accession>A0A0U9HSQ4</accession>
<dbReference type="EMBL" id="DF977003">
    <property type="protein sequence ID" value="GAQ26119.1"/>
    <property type="molecule type" value="Genomic_DNA"/>
</dbReference>
<dbReference type="Gene3D" id="3.30.70.60">
    <property type="match status" value="1"/>
</dbReference>
<dbReference type="InterPro" id="IPR014717">
    <property type="entry name" value="Transl_elong_EF1B/ribsomal_bS6"/>
</dbReference>
<dbReference type="STRING" id="224999.GCA_001485475_02158"/>
<proteinExistence type="predicted"/>
<keyword evidence="1" id="KW-0812">Transmembrane</keyword>
<keyword evidence="1" id="KW-1133">Transmembrane helix</keyword>
<reference evidence="2" key="1">
    <citation type="journal article" date="2016" name="Genome Announc.">
        <title>Draft Genome Sequence of the Syntrophic Lactate-Degrading Bacterium Tepidanaerobacter syntrophicus JLT.</title>
        <authorList>
            <person name="Matsuura N."/>
            <person name="Ohashi A."/>
            <person name="Tourlousse D.M."/>
            <person name="Sekiguchi Y."/>
        </authorList>
    </citation>
    <scope>NUCLEOTIDE SEQUENCE [LARGE SCALE GENOMIC DNA]</scope>
    <source>
        <strain evidence="2">JL</strain>
    </source>
</reference>
<dbReference type="GO" id="GO:0043107">
    <property type="term" value="P:type IV pilus-dependent motility"/>
    <property type="evidence" value="ECO:0007669"/>
    <property type="project" value="InterPro"/>
</dbReference>
<organism evidence="2">
    <name type="scientific">Tepidanaerobacter syntrophicus</name>
    <dbReference type="NCBI Taxonomy" id="224999"/>
    <lineage>
        <taxon>Bacteria</taxon>
        <taxon>Bacillati</taxon>
        <taxon>Bacillota</taxon>
        <taxon>Clostridia</taxon>
        <taxon>Thermosediminibacterales</taxon>
        <taxon>Tepidanaerobacteraceae</taxon>
        <taxon>Tepidanaerobacter</taxon>
    </lineage>
</organism>
<name>A0A0U9HSQ4_9FIRM</name>
<dbReference type="Pfam" id="PF04350">
    <property type="entry name" value="PilO"/>
    <property type="match status" value="1"/>
</dbReference>
<dbReference type="GO" id="GO:0043683">
    <property type="term" value="P:type IV pilus assembly"/>
    <property type="evidence" value="ECO:0007669"/>
    <property type="project" value="InterPro"/>
</dbReference>
<keyword evidence="1" id="KW-0472">Membrane</keyword>
<feature type="transmembrane region" description="Helical" evidence="1">
    <location>
        <begin position="20"/>
        <end position="37"/>
    </location>
</feature>
<protein>
    <submittedName>
        <fullName evidence="2">Type IV pilus assembly protein PilO</fullName>
    </submittedName>
</protein>
<gene>
    <name evidence="2" type="ORF">TSYNT_9378</name>
</gene>
<evidence type="ECO:0000256" key="1">
    <source>
        <dbReference type="SAM" id="Phobius"/>
    </source>
</evidence>
<dbReference type="AlphaFoldDB" id="A0A0U9HSQ4"/>
<dbReference type="RefSeq" id="WP_059033913.1">
    <property type="nucleotide sequence ID" value="NZ_DF977003.1"/>
</dbReference>
<evidence type="ECO:0000313" key="2">
    <source>
        <dbReference type="EMBL" id="GAQ26119.1"/>
    </source>
</evidence>
<keyword evidence="3" id="KW-1185">Reference proteome</keyword>
<evidence type="ECO:0000313" key="3">
    <source>
        <dbReference type="Proteomes" id="UP000062160"/>
    </source>
</evidence>